<dbReference type="GO" id="GO:0050829">
    <property type="term" value="P:defense response to Gram-negative bacterium"/>
    <property type="evidence" value="ECO:0007669"/>
    <property type="project" value="TreeGrafter"/>
</dbReference>
<dbReference type="PROSITE" id="PS00652">
    <property type="entry name" value="TNFR_NGFR_1"/>
    <property type="match status" value="1"/>
</dbReference>
<evidence type="ECO:0000256" key="2">
    <source>
        <dbReference type="SAM" id="Phobius"/>
    </source>
</evidence>
<dbReference type="STRING" id="56723.ENSLBEP00000021801"/>
<dbReference type="GO" id="GO:0050830">
    <property type="term" value="P:defense response to Gram-positive bacterium"/>
    <property type="evidence" value="ECO:0007669"/>
    <property type="project" value="TreeGrafter"/>
</dbReference>
<dbReference type="PANTHER" id="PTHR46838">
    <property type="entry name" value="TUMOR NECROSIS FACTOR RECEPTOR SUPERFAMILY MEMBER 14"/>
    <property type="match status" value="1"/>
</dbReference>
<dbReference type="GO" id="GO:2000406">
    <property type="term" value="P:positive regulation of T cell migration"/>
    <property type="evidence" value="ECO:0007669"/>
    <property type="project" value="TreeGrafter"/>
</dbReference>
<keyword evidence="2" id="KW-0472">Membrane</keyword>
<dbReference type="PROSITE" id="PS50050">
    <property type="entry name" value="TNFR_NGFR_2"/>
    <property type="match status" value="1"/>
</dbReference>
<comment type="caution">
    <text evidence="1">Lacks conserved residue(s) required for the propagation of feature annotation.</text>
</comment>
<reference evidence="4" key="2">
    <citation type="submission" date="2025-09" db="UniProtKB">
        <authorList>
            <consortium name="Ensembl"/>
        </authorList>
    </citation>
    <scope>IDENTIFICATION</scope>
</reference>
<evidence type="ECO:0000313" key="4">
    <source>
        <dbReference type="Ensembl" id="ENSLBEP00000021801.1"/>
    </source>
</evidence>
<keyword evidence="2" id="KW-1133">Transmembrane helix</keyword>
<dbReference type="InterPro" id="IPR001368">
    <property type="entry name" value="TNFR/NGFR_Cys_rich_reg"/>
</dbReference>
<dbReference type="Pfam" id="PF00020">
    <property type="entry name" value="TNFR_c6"/>
    <property type="match status" value="1"/>
</dbReference>
<keyword evidence="5" id="KW-1185">Reference proteome</keyword>
<dbReference type="Proteomes" id="UP000261660">
    <property type="component" value="Unplaced"/>
</dbReference>
<protein>
    <recommendedName>
        <fullName evidence="3">TNFR-Cys domain-containing protein</fullName>
    </recommendedName>
</protein>
<dbReference type="SUPFAM" id="SSF57586">
    <property type="entry name" value="TNF receptor-like"/>
    <property type="match status" value="2"/>
</dbReference>
<dbReference type="GO" id="GO:0002720">
    <property type="term" value="P:positive regulation of cytokine production involved in immune response"/>
    <property type="evidence" value="ECO:0007669"/>
    <property type="project" value="TreeGrafter"/>
</dbReference>
<name>A0A3Q3FMR5_9LABR</name>
<dbReference type="SMART" id="SM00208">
    <property type="entry name" value="TNFR"/>
    <property type="match status" value="1"/>
</dbReference>
<sequence length="164" mass="18857">LEPRSTFKGAPPTSINPHYVQLSTVFLFLLFSLRRIILLHLKKNVLLLFQTGGRVYADCTELRNTLCKLCPEGTFMDHRTSRTRCYDCKSCDEGSGLKMKTSCTIESDTVCEPLEGFYCSDSRKDDCVELNTFHFITHRQFEFNTSSPSTFSSSSWRILRRSQD</sequence>
<keyword evidence="1" id="KW-1015">Disulfide bond</keyword>
<dbReference type="GO" id="GO:0007165">
    <property type="term" value="P:signal transduction"/>
    <property type="evidence" value="ECO:0007669"/>
    <property type="project" value="InterPro"/>
</dbReference>
<accession>A0A3Q3FMR5</accession>
<reference evidence="4" key="1">
    <citation type="submission" date="2025-08" db="UniProtKB">
        <authorList>
            <consortium name="Ensembl"/>
        </authorList>
    </citation>
    <scope>IDENTIFICATION</scope>
</reference>
<keyword evidence="2" id="KW-0812">Transmembrane</keyword>
<dbReference type="GO" id="GO:0004888">
    <property type="term" value="F:transmembrane signaling receptor activity"/>
    <property type="evidence" value="ECO:0007669"/>
    <property type="project" value="InterPro"/>
</dbReference>
<feature type="transmembrane region" description="Helical" evidence="2">
    <location>
        <begin position="20"/>
        <end position="37"/>
    </location>
</feature>
<dbReference type="InParanoid" id="A0A3Q3FMR5"/>
<dbReference type="GO" id="GO:0009897">
    <property type="term" value="C:external side of plasma membrane"/>
    <property type="evidence" value="ECO:0007669"/>
    <property type="project" value="TreeGrafter"/>
</dbReference>
<evidence type="ECO:0000313" key="5">
    <source>
        <dbReference type="Proteomes" id="UP000261660"/>
    </source>
</evidence>
<evidence type="ECO:0000256" key="1">
    <source>
        <dbReference type="PROSITE-ProRule" id="PRU00206"/>
    </source>
</evidence>
<dbReference type="Ensembl" id="ENSLBET00000022967.1">
    <property type="protein sequence ID" value="ENSLBEP00000021801.1"/>
    <property type="gene ID" value="ENSLBEG00000016745.1"/>
</dbReference>
<evidence type="ECO:0000259" key="3">
    <source>
        <dbReference type="PROSITE" id="PS50050"/>
    </source>
</evidence>
<feature type="domain" description="TNFR-Cys" evidence="3">
    <location>
        <begin position="69"/>
        <end position="111"/>
    </location>
</feature>
<feature type="repeat" description="TNFR-Cys" evidence="1">
    <location>
        <begin position="69"/>
        <end position="111"/>
    </location>
</feature>
<dbReference type="GeneTree" id="ENSGT01120000274227"/>
<dbReference type="InterPro" id="IPR008063">
    <property type="entry name" value="Fas_rcpt"/>
</dbReference>
<dbReference type="AlphaFoldDB" id="A0A3Q3FMR5"/>
<dbReference type="GO" id="GO:0006915">
    <property type="term" value="P:apoptotic process"/>
    <property type="evidence" value="ECO:0007669"/>
    <property type="project" value="InterPro"/>
</dbReference>
<dbReference type="GO" id="GO:0006955">
    <property type="term" value="P:immune response"/>
    <property type="evidence" value="ECO:0007669"/>
    <property type="project" value="InterPro"/>
</dbReference>
<proteinExistence type="predicted"/>
<feature type="disulfide bond" evidence="1">
    <location>
        <begin position="70"/>
        <end position="85"/>
    </location>
</feature>
<organism evidence="4 5">
    <name type="scientific">Labrus bergylta</name>
    <name type="common">ballan wrasse</name>
    <dbReference type="NCBI Taxonomy" id="56723"/>
    <lineage>
        <taxon>Eukaryota</taxon>
        <taxon>Metazoa</taxon>
        <taxon>Chordata</taxon>
        <taxon>Craniata</taxon>
        <taxon>Vertebrata</taxon>
        <taxon>Euteleostomi</taxon>
        <taxon>Actinopterygii</taxon>
        <taxon>Neopterygii</taxon>
        <taxon>Teleostei</taxon>
        <taxon>Neoteleostei</taxon>
        <taxon>Acanthomorphata</taxon>
        <taxon>Eupercaria</taxon>
        <taxon>Labriformes</taxon>
        <taxon>Labridae</taxon>
        <taxon>Labrus</taxon>
    </lineage>
</organism>
<dbReference type="Gene3D" id="2.10.50.10">
    <property type="entry name" value="Tumor Necrosis Factor Receptor, subunit A, domain 2"/>
    <property type="match status" value="2"/>
</dbReference>
<dbReference type="PANTHER" id="PTHR46838:SF1">
    <property type="entry name" value="TUMOR NECROSIS FACTOR RECEPTOR SUPERFAMILY MEMBER 14"/>
    <property type="match status" value="1"/>
</dbReference>
<dbReference type="GO" id="GO:0046642">
    <property type="term" value="P:negative regulation of alpha-beta T cell proliferation"/>
    <property type="evidence" value="ECO:0007669"/>
    <property type="project" value="TreeGrafter"/>
</dbReference>
<dbReference type="PRINTS" id="PR01680">
    <property type="entry name" value="TNFACTORR6"/>
</dbReference>